<organism evidence="1 2">
    <name type="scientific">Agrobacterium arsenijevicii</name>
    <dbReference type="NCBI Taxonomy" id="1585697"/>
    <lineage>
        <taxon>Bacteria</taxon>
        <taxon>Pseudomonadati</taxon>
        <taxon>Pseudomonadota</taxon>
        <taxon>Alphaproteobacteria</taxon>
        <taxon>Hyphomicrobiales</taxon>
        <taxon>Rhizobiaceae</taxon>
        <taxon>Rhizobium/Agrobacterium group</taxon>
        <taxon>Agrobacterium</taxon>
    </lineage>
</organism>
<evidence type="ECO:0008006" key="3">
    <source>
        <dbReference type="Google" id="ProtNLM"/>
    </source>
</evidence>
<dbReference type="InterPro" id="IPR036412">
    <property type="entry name" value="HAD-like_sf"/>
</dbReference>
<evidence type="ECO:0000313" key="2">
    <source>
        <dbReference type="Proteomes" id="UP000032564"/>
    </source>
</evidence>
<accession>A0ABR5DCE9</accession>
<dbReference type="Pfam" id="PF12710">
    <property type="entry name" value="HAD"/>
    <property type="match status" value="1"/>
</dbReference>
<dbReference type="EMBL" id="JWIT01000003">
    <property type="protein sequence ID" value="KJF74619.1"/>
    <property type="molecule type" value="Genomic_DNA"/>
</dbReference>
<dbReference type="PANTHER" id="PTHR43344">
    <property type="entry name" value="PHOSPHOSERINE PHOSPHATASE"/>
    <property type="match status" value="1"/>
</dbReference>
<dbReference type="Gene3D" id="3.40.50.1000">
    <property type="entry name" value="HAD superfamily/HAD-like"/>
    <property type="match status" value="1"/>
</dbReference>
<comment type="caution">
    <text evidence="1">The sequence shown here is derived from an EMBL/GenBank/DDBJ whole genome shotgun (WGS) entry which is preliminary data.</text>
</comment>
<dbReference type="Proteomes" id="UP000032564">
    <property type="component" value="Unassembled WGS sequence"/>
</dbReference>
<dbReference type="SUPFAM" id="SSF56784">
    <property type="entry name" value="HAD-like"/>
    <property type="match status" value="1"/>
</dbReference>
<reference evidence="1 2" key="1">
    <citation type="submission" date="2014-12" db="EMBL/GenBank/DDBJ databases">
        <authorList>
            <person name="Kuzmanovic N."/>
            <person name="Pulawska J."/>
            <person name="Obradovic A."/>
        </authorList>
    </citation>
    <scope>NUCLEOTIDE SEQUENCE [LARGE SCALE GENOMIC DNA]</scope>
    <source>
        <strain evidence="1 2">KFB 330</strain>
    </source>
</reference>
<dbReference type="InterPro" id="IPR023214">
    <property type="entry name" value="HAD_sf"/>
</dbReference>
<sequence length="169" mass="18577">MDAFERLRLQEEIAVGREAMLEWYAPFGSSNLIAYLSELRLAPGVRQGFSRLKDAGIKIALVSITWEFAVGWLASELGADYAVGTGWQGDGSIAHFWPEDKANYLNALLAELNLKRDALAAVGDSQGDIPMLNLASRSYFVGGDLPSELSHAKHWHDANIEEIVLDMLA</sequence>
<evidence type="ECO:0000313" key="1">
    <source>
        <dbReference type="EMBL" id="KJF74619.1"/>
    </source>
</evidence>
<dbReference type="InterPro" id="IPR050582">
    <property type="entry name" value="HAD-like_SerB"/>
</dbReference>
<protein>
    <recommendedName>
        <fullName evidence="3">Phosphoserine phosphatase</fullName>
    </recommendedName>
</protein>
<proteinExistence type="predicted"/>
<gene>
    <name evidence="1" type="ORF">RP75_05815</name>
</gene>
<keyword evidence="2" id="KW-1185">Reference proteome</keyword>
<name>A0ABR5DCE9_9HYPH</name>